<dbReference type="Proteomes" id="UP000631114">
    <property type="component" value="Unassembled WGS sequence"/>
</dbReference>
<reference evidence="7 8" key="1">
    <citation type="submission" date="2020-10" db="EMBL/GenBank/DDBJ databases">
        <title>The Coptis chinensis genome and diversification of protoberbering-type alkaloids.</title>
        <authorList>
            <person name="Wang B."/>
            <person name="Shu S."/>
            <person name="Song C."/>
            <person name="Liu Y."/>
        </authorList>
    </citation>
    <scope>NUCLEOTIDE SEQUENCE [LARGE SCALE GENOMIC DNA]</scope>
    <source>
        <strain evidence="7">HL-2020</strain>
        <tissue evidence="7">Leaf</tissue>
    </source>
</reference>
<accession>A0A835H2M2</accession>
<dbReference type="PROSITE" id="PS50929">
    <property type="entry name" value="ABC_TM1F"/>
    <property type="match status" value="1"/>
</dbReference>
<gene>
    <name evidence="7" type="ORF">IFM89_004139</name>
</gene>
<evidence type="ECO:0000313" key="7">
    <source>
        <dbReference type="EMBL" id="KAF9591441.1"/>
    </source>
</evidence>
<protein>
    <recommendedName>
        <fullName evidence="6">ABC transmembrane type-1 domain-containing protein</fullName>
    </recommendedName>
</protein>
<name>A0A835H2M2_9MAGN</name>
<dbReference type="InterPro" id="IPR011527">
    <property type="entry name" value="ABC1_TM_dom"/>
</dbReference>
<keyword evidence="3" id="KW-0067">ATP-binding</keyword>
<dbReference type="GO" id="GO:0016887">
    <property type="term" value="F:ATP hydrolysis activity"/>
    <property type="evidence" value="ECO:0007669"/>
    <property type="project" value="InterPro"/>
</dbReference>
<dbReference type="Gene3D" id="3.40.50.300">
    <property type="entry name" value="P-loop containing nucleotide triphosphate hydrolases"/>
    <property type="match status" value="1"/>
</dbReference>
<keyword evidence="2" id="KW-0547">Nucleotide-binding</keyword>
<dbReference type="AlphaFoldDB" id="A0A835H2M2"/>
<evidence type="ECO:0000256" key="5">
    <source>
        <dbReference type="ARBA" id="ARBA00023136"/>
    </source>
</evidence>
<comment type="caution">
    <text evidence="7">The sequence shown here is derived from an EMBL/GenBank/DDBJ whole genome shotgun (WGS) entry which is preliminary data.</text>
</comment>
<dbReference type="PANTHER" id="PTHR24223">
    <property type="entry name" value="ATP-BINDING CASSETTE SUB-FAMILY C"/>
    <property type="match status" value="1"/>
</dbReference>
<keyword evidence="5" id="KW-0472">Membrane</keyword>
<dbReference type="GO" id="GO:0140359">
    <property type="term" value="F:ABC-type transporter activity"/>
    <property type="evidence" value="ECO:0007669"/>
    <property type="project" value="InterPro"/>
</dbReference>
<dbReference type="Pfam" id="PF00005">
    <property type="entry name" value="ABC_tran"/>
    <property type="match status" value="1"/>
</dbReference>
<proteinExistence type="predicted"/>
<evidence type="ECO:0000313" key="8">
    <source>
        <dbReference type="Proteomes" id="UP000631114"/>
    </source>
</evidence>
<dbReference type="GO" id="GO:0005524">
    <property type="term" value="F:ATP binding"/>
    <property type="evidence" value="ECO:0007669"/>
    <property type="project" value="UniProtKB-KW"/>
</dbReference>
<sequence length="206" mass="23394">MVSNNPLARIQEKLESKIMEAKDSKMKATSETLKSMRVLKLHSWETTFLKKILELRQTERSWQKSILGEIPWISGMGVKVYGSKAYVRQSAWIQTAKGPRAEAWSSPLLGPPLTVRENVLFGKEIKKRYYKDVLKACALNKDIDMWANGDLSVVGERGTNLSGGQQQRIQLARAINSDSDVYLLDDPFNVVEAHTKAHLFQVKKIY</sequence>
<keyword evidence="1" id="KW-0812">Transmembrane</keyword>
<keyword evidence="8" id="KW-1185">Reference proteome</keyword>
<organism evidence="7 8">
    <name type="scientific">Coptis chinensis</name>
    <dbReference type="NCBI Taxonomy" id="261450"/>
    <lineage>
        <taxon>Eukaryota</taxon>
        <taxon>Viridiplantae</taxon>
        <taxon>Streptophyta</taxon>
        <taxon>Embryophyta</taxon>
        <taxon>Tracheophyta</taxon>
        <taxon>Spermatophyta</taxon>
        <taxon>Magnoliopsida</taxon>
        <taxon>Ranunculales</taxon>
        <taxon>Ranunculaceae</taxon>
        <taxon>Coptidoideae</taxon>
        <taxon>Coptis</taxon>
    </lineage>
</organism>
<dbReference type="SUPFAM" id="SSF52540">
    <property type="entry name" value="P-loop containing nucleoside triphosphate hydrolases"/>
    <property type="match status" value="1"/>
</dbReference>
<evidence type="ECO:0000256" key="1">
    <source>
        <dbReference type="ARBA" id="ARBA00022692"/>
    </source>
</evidence>
<dbReference type="PANTHER" id="PTHR24223:SF222">
    <property type="entry name" value="OS01G0902100 PROTEIN"/>
    <property type="match status" value="1"/>
</dbReference>
<dbReference type="OrthoDB" id="6500128at2759"/>
<keyword evidence="4" id="KW-1133">Transmembrane helix</keyword>
<dbReference type="InterPro" id="IPR050173">
    <property type="entry name" value="ABC_transporter_C-like"/>
</dbReference>
<dbReference type="GO" id="GO:0016020">
    <property type="term" value="C:membrane"/>
    <property type="evidence" value="ECO:0007669"/>
    <property type="project" value="InterPro"/>
</dbReference>
<evidence type="ECO:0000256" key="2">
    <source>
        <dbReference type="ARBA" id="ARBA00022741"/>
    </source>
</evidence>
<evidence type="ECO:0000256" key="4">
    <source>
        <dbReference type="ARBA" id="ARBA00022989"/>
    </source>
</evidence>
<feature type="domain" description="ABC transmembrane type-1" evidence="6">
    <location>
        <begin position="1"/>
        <end position="67"/>
    </location>
</feature>
<evidence type="ECO:0000259" key="6">
    <source>
        <dbReference type="PROSITE" id="PS50929"/>
    </source>
</evidence>
<dbReference type="InterPro" id="IPR027417">
    <property type="entry name" value="P-loop_NTPase"/>
</dbReference>
<dbReference type="EMBL" id="JADFTS010000008">
    <property type="protein sequence ID" value="KAF9591441.1"/>
    <property type="molecule type" value="Genomic_DNA"/>
</dbReference>
<dbReference type="InterPro" id="IPR003439">
    <property type="entry name" value="ABC_transporter-like_ATP-bd"/>
</dbReference>
<evidence type="ECO:0000256" key="3">
    <source>
        <dbReference type="ARBA" id="ARBA00022840"/>
    </source>
</evidence>